<sequence>MLNTLKGLLNAGREILNEGKIIVNAEKPQRNVQQSDMGSDILSHFQQSWADIHSLSEENAKNASTLADQINVMHMKITNDYRNLAQTVHVLTIAPCLKSQVDNCVVQVTSIHDSFEKVEQSLLTLEDLIEKIEIEQRKIEHRHKFALYKEEKLVNLEKARVVLSSKHAQDVVKHELKQKKALEERQQVFEEAFRKDIETYKSLGEIPKIEINNSQPSALLEDMQIDFDKKELDQFLKDA</sequence>
<evidence type="ECO:0000313" key="1">
    <source>
        <dbReference type="EMBL" id="KAI4467633.1"/>
    </source>
</evidence>
<dbReference type="EMBL" id="CM043016">
    <property type="protein sequence ID" value="KAI4467633.1"/>
    <property type="molecule type" value="Genomic_DNA"/>
</dbReference>
<accession>A0ACB9TL49</accession>
<keyword evidence="2" id="KW-1185">Reference proteome</keyword>
<proteinExistence type="predicted"/>
<evidence type="ECO:0000313" key="2">
    <source>
        <dbReference type="Proteomes" id="UP001056778"/>
    </source>
</evidence>
<dbReference type="Proteomes" id="UP001056778">
    <property type="component" value="Chromosome 2"/>
</dbReference>
<reference evidence="1" key="1">
    <citation type="submission" date="2022-04" db="EMBL/GenBank/DDBJ databases">
        <title>Chromosome-scale genome assembly of Holotrichia oblita Faldermann.</title>
        <authorList>
            <person name="Rongchong L."/>
        </authorList>
    </citation>
    <scope>NUCLEOTIDE SEQUENCE</scope>
    <source>
        <strain evidence="1">81SQS9</strain>
    </source>
</reference>
<organism evidence="1 2">
    <name type="scientific">Holotrichia oblita</name>
    <name type="common">Chafer beetle</name>
    <dbReference type="NCBI Taxonomy" id="644536"/>
    <lineage>
        <taxon>Eukaryota</taxon>
        <taxon>Metazoa</taxon>
        <taxon>Ecdysozoa</taxon>
        <taxon>Arthropoda</taxon>
        <taxon>Hexapoda</taxon>
        <taxon>Insecta</taxon>
        <taxon>Pterygota</taxon>
        <taxon>Neoptera</taxon>
        <taxon>Endopterygota</taxon>
        <taxon>Coleoptera</taxon>
        <taxon>Polyphaga</taxon>
        <taxon>Scarabaeiformia</taxon>
        <taxon>Scarabaeidae</taxon>
        <taxon>Melolonthinae</taxon>
        <taxon>Holotrichia</taxon>
    </lineage>
</organism>
<comment type="caution">
    <text evidence="1">The sequence shown here is derived from an EMBL/GenBank/DDBJ whole genome shotgun (WGS) entry which is preliminary data.</text>
</comment>
<protein>
    <submittedName>
        <fullName evidence="1">Dystrobrevin binding protein 1 dysbindin</fullName>
    </submittedName>
</protein>
<name>A0ACB9TL49_HOLOL</name>
<gene>
    <name evidence="1" type="ORF">MML48_2g00013288</name>
</gene>